<dbReference type="AlphaFoldDB" id="A0A8H4QYJ3"/>
<accession>A0A8H4QYJ3</accession>
<protein>
    <submittedName>
        <fullName evidence="1">Uncharacterized protein</fullName>
    </submittedName>
</protein>
<dbReference type="OrthoDB" id="10254945at2759"/>
<dbReference type="EMBL" id="JAAMPI010002065">
    <property type="protein sequence ID" value="KAF4619030.1"/>
    <property type="molecule type" value="Genomic_DNA"/>
</dbReference>
<comment type="caution">
    <text evidence="1">The sequence shown here is derived from an EMBL/GenBank/DDBJ whole genome shotgun (WGS) entry which is preliminary data.</text>
</comment>
<evidence type="ECO:0000313" key="1">
    <source>
        <dbReference type="EMBL" id="KAF4619030.1"/>
    </source>
</evidence>
<dbReference type="Proteomes" id="UP000566819">
    <property type="component" value="Unassembled WGS sequence"/>
</dbReference>
<evidence type="ECO:0000313" key="2">
    <source>
        <dbReference type="Proteomes" id="UP000566819"/>
    </source>
</evidence>
<organism evidence="1 2">
    <name type="scientific">Cudoniella acicularis</name>
    <dbReference type="NCBI Taxonomy" id="354080"/>
    <lineage>
        <taxon>Eukaryota</taxon>
        <taxon>Fungi</taxon>
        <taxon>Dikarya</taxon>
        <taxon>Ascomycota</taxon>
        <taxon>Pezizomycotina</taxon>
        <taxon>Leotiomycetes</taxon>
        <taxon>Helotiales</taxon>
        <taxon>Tricladiaceae</taxon>
        <taxon>Cudoniella</taxon>
    </lineage>
</organism>
<proteinExistence type="predicted"/>
<gene>
    <name evidence="1" type="ORF">G7Y89_g14816</name>
</gene>
<keyword evidence="2" id="KW-1185">Reference proteome</keyword>
<name>A0A8H4QYJ3_9HELO</name>
<sequence>MSKKEKYHFGFWWPPAKKQKIENLTDYAEVYGYPPWADPGNVDEHLLLGETRPRKSGLSPVDFKPSHTEEELRRLLALEGYQRKTLEGFTIKELTTLETFAPTCENVQYQSGPPYSIRVNPIHSVFARERWMAALPRHLAPFTLGLGRPGYWDVDMESNAAITKSGYWDTLRFGKYDKIQPADLPLGFAAADLYRCQGRAAHETNSEEAIKSHQALWRSMAHKVNFRLKSSFVEPDTGLVSNKIVYACTEGPAGLSVWLSYELLEPLMNPNLCIGDRLIQQSQIAITLLHELAHVAWHTIGQAVGHPGPEPYFEDQSLSELGWAMEEVITKLTSSKQKFNHSWAQSLLPTPGLKTRPEDWFENEFWPIPIEYVEKISDPH</sequence>
<reference evidence="1 2" key="1">
    <citation type="submission" date="2020-03" db="EMBL/GenBank/DDBJ databases">
        <title>Draft Genome Sequence of Cudoniella acicularis.</title>
        <authorList>
            <person name="Buettner E."/>
            <person name="Kellner H."/>
        </authorList>
    </citation>
    <scope>NUCLEOTIDE SEQUENCE [LARGE SCALE GENOMIC DNA]</scope>
    <source>
        <strain evidence="1 2">DSM 108380</strain>
    </source>
</reference>